<feature type="compositionally biased region" description="Basic and acidic residues" evidence="1">
    <location>
        <begin position="73"/>
        <end position="89"/>
    </location>
</feature>
<proteinExistence type="predicted"/>
<feature type="region of interest" description="Disordered" evidence="1">
    <location>
        <begin position="134"/>
        <end position="155"/>
    </location>
</feature>
<evidence type="ECO:0000313" key="3">
    <source>
        <dbReference type="Proteomes" id="UP001498398"/>
    </source>
</evidence>
<evidence type="ECO:0000256" key="1">
    <source>
        <dbReference type="SAM" id="MobiDB-lite"/>
    </source>
</evidence>
<comment type="caution">
    <text evidence="2">The sequence shown here is derived from an EMBL/GenBank/DDBJ whole genome shotgun (WGS) entry which is preliminary data.</text>
</comment>
<feature type="compositionally biased region" description="Polar residues" evidence="1">
    <location>
        <begin position="141"/>
        <end position="155"/>
    </location>
</feature>
<evidence type="ECO:0000313" key="2">
    <source>
        <dbReference type="EMBL" id="KAK7458049.1"/>
    </source>
</evidence>
<reference evidence="2 3" key="1">
    <citation type="submission" date="2024-01" db="EMBL/GenBank/DDBJ databases">
        <title>A draft genome for the cacao thread blight pathogen Marasmiellus scandens.</title>
        <authorList>
            <person name="Baruah I.K."/>
            <person name="Leung J."/>
            <person name="Bukari Y."/>
            <person name="Amoako-Attah I."/>
            <person name="Meinhardt L.W."/>
            <person name="Bailey B.A."/>
            <person name="Cohen S.P."/>
        </authorList>
    </citation>
    <scope>NUCLEOTIDE SEQUENCE [LARGE SCALE GENOMIC DNA]</scope>
    <source>
        <strain evidence="2 3">GH-19</strain>
    </source>
</reference>
<organism evidence="2 3">
    <name type="scientific">Marasmiellus scandens</name>
    <dbReference type="NCBI Taxonomy" id="2682957"/>
    <lineage>
        <taxon>Eukaryota</taxon>
        <taxon>Fungi</taxon>
        <taxon>Dikarya</taxon>
        <taxon>Basidiomycota</taxon>
        <taxon>Agaricomycotina</taxon>
        <taxon>Agaricomycetes</taxon>
        <taxon>Agaricomycetidae</taxon>
        <taxon>Agaricales</taxon>
        <taxon>Marasmiineae</taxon>
        <taxon>Omphalotaceae</taxon>
        <taxon>Marasmiellus</taxon>
    </lineage>
</organism>
<feature type="compositionally biased region" description="Polar residues" evidence="1">
    <location>
        <begin position="1"/>
        <end position="13"/>
    </location>
</feature>
<name>A0ABR1JDH6_9AGAR</name>
<accession>A0ABR1JDH6</accession>
<feature type="region of interest" description="Disordered" evidence="1">
    <location>
        <begin position="1"/>
        <end position="114"/>
    </location>
</feature>
<dbReference type="EMBL" id="JBANRG010000018">
    <property type="protein sequence ID" value="KAK7458049.1"/>
    <property type="molecule type" value="Genomic_DNA"/>
</dbReference>
<sequence>MLLQATTGDSPQQAHARRMGPPVVYPPHAYSHLPPPLTVPHAHPHGYAPVSAGSAGSSHSHRYTSNSESPPISRREPSYEYSRERERAHSQSQYHQPQLVVRESLPTPTSTQPQAGKIHMFVPIQTGAPVKKGRWSANMDAPQSSTSPTNGAGVPHSTTMPAITSSHQHQPLQASASTLCLYSNAIAIPDSISASQPSTSAATAPFPPTNPSGQRICRQYGALGRYKDGKCVEKWGPGPCGPEIVCDHCMKRVERSRMAALGEDGGPRE</sequence>
<dbReference type="Proteomes" id="UP001498398">
    <property type="component" value="Unassembled WGS sequence"/>
</dbReference>
<keyword evidence="3" id="KW-1185">Reference proteome</keyword>
<protein>
    <submittedName>
        <fullName evidence="2">Uncharacterized protein</fullName>
    </submittedName>
</protein>
<gene>
    <name evidence="2" type="ORF">VKT23_020785</name>
</gene>